<sequence>MSIPFELIYNYDKDVNVLPSDRRNMSIIHGVKFGMILDHIQKRNISGIKSWINGYENKLTEYLNKKHKPSKNKDLVKYCTNLNHILDYVVQGINNLKMYDCVYWIHQVDEGSKKALRQYPSLNCERDLHNYKNKYLFFKKLMLDLCEDIEYIKKNQHFLKNKKKCPKIMSRLQYREKTLMQLFDTFYNKSMFYQDSQCSIDFIHRNLSNISCDNVGEKPNITGASEGSTVTASPSSERAEQHADEKLRKTEHEGVLETKDSQDPDHGDGLDDPGPVDPIPEGLKFSLPVNEDPPKLDTTYAAASLAGISLFGTILYKYGPFRNRLNPRRGAINGSNIFPLDNNVYDANVMNNFEYLQTGIPNYEYQLGYGSATDY</sequence>
<dbReference type="EMBL" id="FLYI01000025">
    <property type="protein sequence ID" value="SCA59744.1"/>
    <property type="molecule type" value="Genomic_DNA"/>
</dbReference>
<name>A0A1G4E6E0_PLAVI</name>
<protein>
    <submittedName>
        <fullName evidence="2">VIR protein</fullName>
    </submittedName>
</protein>
<gene>
    <name evidence="2" type="ORF">PVC01_000022700</name>
</gene>
<reference evidence="2 3" key="1">
    <citation type="submission" date="2016-07" db="EMBL/GenBank/DDBJ databases">
        <authorList>
            <consortium name="Pathogen Informatics"/>
        </authorList>
    </citation>
    <scope>NUCLEOTIDE SEQUENCE [LARGE SCALE GENOMIC DNA]</scope>
</reference>
<dbReference type="VEuPathDB" id="PlasmoDB:PVPAM_050006500"/>
<dbReference type="AlphaFoldDB" id="A0A1G4E6E0"/>
<feature type="compositionally biased region" description="Basic and acidic residues" evidence="1">
    <location>
        <begin position="237"/>
        <end position="269"/>
    </location>
</feature>
<evidence type="ECO:0000256" key="1">
    <source>
        <dbReference type="SAM" id="MobiDB-lite"/>
    </source>
</evidence>
<feature type="compositionally biased region" description="Polar residues" evidence="1">
    <location>
        <begin position="222"/>
        <end position="236"/>
    </location>
</feature>
<dbReference type="VEuPathDB" id="PlasmoDB:PVP01_0004180"/>
<evidence type="ECO:0000313" key="3">
    <source>
        <dbReference type="Proteomes" id="UP000305196"/>
    </source>
</evidence>
<accession>A0A1G4E6E0</accession>
<organism evidence="2 3">
    <name type="scientific">Plasmodium vivax</name>
    <name type="common">malaria parasite P. vivax</name>
    <dbReference type="NCBI Taxonomy" id="5855"/>
    <lineage>
        <taxon>Eukaryota</taxon>
        <taxon>Sar</taxon>
        <taxon>Alveolata</taxon>
        <taxon>Apicomplexa</taxon>
        <taxon>Aconoidasida</taxon>
        <taxon>Haemosporida</taxon>
        <taxon>Plasmodiidae</taxon>
        <taxon>Plasmodium</taxon>
        <taxon>Plasmodium (Plasmodium)</taxon>
    </lineage>
</organism>
<evidence type="ECO:0000313" key="2">
    <source>
        <dbReference type="EMBL" id="SCA59744.1"/>
    </source>
</evidence>
<feature type="region of interest" description="Disordered" evidence="1">
    <location>
        <begin position="221"/>
        <end position="284"/>
    </location>
</feature>
<proteinExistence type="predicted"/>
<dbReference type="Proteomes" id="UP000305196">
    <property type="component" value="Unassembled WGS sequence"/>
</dbReference>
<dbReference type="VEuPathDB" id="PlasmoDB:PVW1_120007600"/>
<dbReference type="VEuPathDB" id="PlasmoDB:PVX_104690"/>